<dbReference type="STRING" id="1088818.A0A2H9ZVJ0"/>
<organism evidence="4 5">
    <name type="scientific">Apostasia shenzhenica</name>
    <dbReference type="NCBI Taxonomy" id="1088818"/>
    <lineage>
        <taxon>Eukaryota</taxon>
        <taxon>Viridiplantae</taxon>
        <taxon>Streptophyta</taxon>
        <taxon>Embryophyta</taxon>
        <taxon>Tracheophyta</taxon>
        <taxon>Spermatophyta</taxon>
        <taxon>Magnoliopsida</taxon>
        <taxon>Liliopsida</taxon>
        <taxon>Asparagales</taxon>
        <taxon>Orchidaceae</taxon>
        <taxon>Apostasioideae</taxon>
        <taxon>Apostasia</taxon>
    </lineage>
</organism>
<evidence type="ECO:0000313" key="4">
    <source>
        <dbReference type="EMBL" id="PKA47307.1"/>
    </source>
</evidence>
<evidence type="ECO:0000259" key="3">
    <source>
        <dbReference type="PROSITE" id="PS50102"/>
    </source>
</evidence>
<dbReference type="PROSITE" id="PS50102">
    <property type="entry name" value="RRM"/>
    <property type="match status" value="1"/>
</dbReference>
<feature type="region of interest" description="Disordered" evidence="2">
    <location>
        <begin position="253"/>
        <end position="288"/>
    </location>
</feature>
<dbReference type="Proteomes" id="UP000236161">
    <property type="component" value="Unassembled WGS sequence"/>
</dbReference>
<dbReference type="InterPro" id="IPR000504">
    <property type="entry name" value="RRM_dom"/>
</dbReference>
<dbReference type="GO" id="GO:0043488">
    <property type="term" value="P:regulation of mRNA stability"/>
    <property type="evidence" value="ECO:0007669"/>
    <property type="project" value="InterPro"/>
</dbReference>
<gene>
    <name evidence="4" type="primary">RBG5</name>
    <name evidence="4" type="ORF">AXF42_Ash017252</name>
</gene>
<feature type="region of interest" description="Disordered" evidence="2">
    <location>
        <begin position="533"/>
        <end position="553"/>
    </location>
</feature>
<dbReference type="InterPro" id="IPR040366">
    <property type="entry name" value="Nab2/ZC3H14"/>
</dbReference>
<evidence type="ECO:0000256" key="2">
    <source>
        <dbReference type="SAM" id="MobiDB-lite"/>
    </source>
</evidence>
<feature type="region of interest" description="Disordered" evidence="2">
    <location>
        <begin position="579"/>
        <end position="605"/>
    </location>
</feature>
<evidence type="ECO:0000313" key="5">
    <source>
        <dbReference type="Proteomes" id="UP000236161"/>
    </source>
</evidence>
<feature type="compositionally biased region" description="Basic and acidic residues" evidence="2">
    <location>
        <begin position="542"/>
        <end position="553"/>
    </location>
</feature>
<dbReference type="SMART" id="SM00360">
    <property type="entry name" value="RRM"/>
    <property type="match status" value="1"/>
</dbReference>
<feature type="domain" description="RRM" evidence="3">
    <location>
        <begin position="613"/>
        <end position="690"/>
    </location>
</feature>
<dbReference type="Pfam" id="PF00076">
    <property type="entry name" value="RRM_1"/>
    <property type="match status" value="1"/>
</dbReference>
<dbReference type="OrthoDB" id="4726at2759"/>
<dbReference type="Pfam" id="PF01480">
    <property type="entry name" value="PWI"/>
    <property type="match status" value="1"/>
</dbReference>
<keyword evidence="5" id="KW-1185">Reference proteome</keyword>
<dbReference type="Gene3D" id="3.30.70.330">
    <property type="match status" value="1"/>
</dbReference>
<dbReference type="GO" id="GO:0005737">
    <property type="term" value="C:cytoplasm"/>
    <property type="evidence" value="ECO:0007669"/>
    <property type="project" value="TreeGrafter"/>
</dbReference>
<protein>
    <submittedName>
        <fullName evidence="4">Glycine-rich RNA-binding protein 5, mitochondrial</fullName>
    </submittedName>
</protein>
<dbReference type="PANTHER" id="PTHR14738:SF32">
    <property type="entry name" value="RNA BINDING (RRM_RBD_RNP MOTIFS) FAMILY PROTEIN"/>
    <property type="match status" value="1"/>
</dbReference>
<dbReference type="GO" id="GO:0008143">
    <property type="term" value="F:poly(A) binding"/>
    <property type="evidence" value="ECO:0007669"/>
    <property type="project" value="InterPro"/>
</dbReference>
<evidence type="ECO:0000256" key="1">
    <source>
        <dbReference type="PROSITE-ProRule" id="PRU00176"/>
    </source>
</evidence>
<dbReference type="PANTHER" id="PTHR14738">
    <property type="entry name" value="ZINC FINGER CCCH DOMAIN-CONTAINING PROTEIN 14"/>
    <property type="match status" value="1"/>
</dbReference>
<dbReference type="InterPro" id="IPR035979">
    <property type="entry name" value="RBD_domain_sf"/>
</dbReference>
<dbReference type="GO" id="GO:0005634">
    <property type="term" value="C:nucleus"/>
    <property type="evidence" value="ECO:0007669"/>
    <property type="project" value="TreeGrafter"/>
</dbReference>
<dbReference type="EMBL" id="KZ453531">
    <property type="protein sequence ID" value="PKA47307.1"/>
    <property type="molecule type" value="Genomic_DNA"/>
</dbReference>
<feature type="compositionally biased region" description="Polar residues" evidence="2">
    <location>
        <begin position="582"/>
        <end position="605"/>
    </location>
</feature>
<proteinExistence type="predicted"/>
<reference evidence="4 5" key="1">
    <citation type="journal article" date="2017" name="Nature">
        <title>The Apostasia genome and the evolution of orchids.</title>
        <authorList>
            <person name="Zhang G.Q."/>
            <person name="Liu K.W."/>
            <person name="Li Z."/>
            <person name="Lohaus R."/>
            <person name="Hsiao Y.Y."/>
            <person name="Niu S.C."/>
            <person name="Wang J.Y."/>
            <person name="Lin Y.C."/>
            <person name="Xu Q."/>
            <person name="Chen L.J."/>
            <person name="Yoshida K."/>
            <person name="Fujiwara S."/>
            <person name="Wang Z.W."/>
            <person name="Zhang Y.Q."/>
            <person name="Mitsuda N."/>
            <person name="Wang M."/>
            <person name="Liu G.H."/>
            <person name="Pecoraro L."/>
            <person name="Huang H.X."/>
            <person name="Xiao X.J."/>
            <person name="Lin M."/>
            <person name="Wu X.Y."/>
            <person name="Wu W.L."/>
            <person name="Chen Y.Y."/>
            <person name="Chang S.B."/>
            <person name="Sakamoto S."/>
            <person name="Ohme-Takagi M."/>
            <person name="Yagi M."/>
            <person name="Zeng S.J."/>
            <person name="Shen C.Y."/>
            <person name="Yeh C.M."/>
            <person name="Luo Y.B."/>
            <person name="Tsai W.C."/>
            <person name="Van de Peer Y."/>
            <person name="Liu Z.J."/>
        </authorList>
    </citation>
    <scope>NUCLEOTIDE SEQUENCE [LARGE SCALE GENOMIC DNA]</scope>
    <source>
        <strain evidence="5">cv. Shenzhen</strain>
        <tissue evidence="4">Stem</tissue>
    </source>
</reference>
<dbReference type="InterPro" id="IPR002483">
    <property type="entry name" value="PWI_dom"/>
</dbReference>
<sequence length="769" mass="85081">MREVLPGGFLGGWGEIRAPRLRSPTIRRRLPPNIFPGIFSSTFLSFESGVRVFGSLSSEPWVGILLRVLCASSLYYAMAEEERTVHDRNFKLNLAGEGAPMLRERIKEKLKEFMGDYTDDTLVEYVIVLLRNGRSKDEAKRELNVFLGDDSDTFVSWLWDHLSLNLHVHVQPKEFIPDGVDSSKVAGIDEFGRSGSRIFSAAGASHNDSEHEREKTVNVFRNRRNREFKGPVGEETRSFPLRSTIVDVLHSKEKTSHGPGIRNSSPSTHQFSRKRRQAEEMEPTKKVTDSLLKLAPPRRLLEFAVRDAVKTVQQSSSRTEPSVKRLRSIVSTSMDTGLDERPQRPRSTMILPGSVSVALKAAAEAAEDVKRSRHVVSVFDRLGDGEPTVEPIYQSSDLRQSVVVDGQCGKFDRIAKSDQMDCDEKNEYDGDFDGNTSILDRDADMATDSVSDNNEYDNFGISGGGDLGCSQSAYTANKEDNSLMVHYSVSKETDAVVKKTRLLQQDAPASASGKPSSKILNISVNVNTWKPPDYQASSNANEGEKKLTGGNKNEERTIAQNIQLLKDNSTVMTKTHKEMASSDLQKVGQKSQSSTPGGVSYTTSRPSENIDSRTIFVSNVHFAATKDTLSRHFNKFGEVLKVIIVIDPATGQPIGSAYVEFLRKESAELALSLNGTSFMSRILKVVRSSSAEASMIGWPRVARPSTFTPRLGRMRFPRGLIPGAFRPRLSVKPGAKSLQWKRETAPTAAGATGVHTGRNLTYIRPDSKT</sequence>
<accession>A0A2H9ZVJ0</accession>
<keyword evidence="1" id="KW-0694">RNA-binding</keyword>
<dbReference type="Gene3D" id="1.20.1390.10">
    <property type="entry name" value="PWI domain"/>
    <property type="match status" value="1"/>
</dbReference>
<dbReference type="InterPro" id="IPR012677">
    <property type="entry name" value="Nucleotide-bd_a/b_plait_sf"/>
</dbReference>
<dbReference type="FunFam" id="1.20.1390.10:FF:000005">
    <property type="entry name" value="RNA binding (RRM/RBD/RNP motifs) family protein"/>
    <property type="match status" value="1"/>
</dbReference>
<name>A0A2H9ZVJ0_9ASPA</name>
<dbReference type="AlphaFoldDB" id="A0A2H9ZVJ0"/>
<dbReference type="SUPFAM" id="SSF54928">
    <property type="entry name" value="RNA-binding domain, RBD"/>
    <property type="match status" value="1"/>
</dbReference>
<feature type="compositionally biased region" description="Basic and acidic residues" evidence="2">
    <location>
        <begin position="277"/>
        <end position="288"/>
    </location>
</feature>